<keyword evidence="3" id="KW-1185">Reference proteome</keyword>
<organism evidence="2 3">
    <name type="scientific">Panicum virgatum</name>
    <name type="common">Blackwell switchgrass</name>
    <dbReference type="NCBI Taxonomy" id="38727"/>
    <lineage>
        <taxon>Eukaryota</taxon>
        <taxon>Viridiplantae</taxon>
        <taxon>Streptophyta</taxon>
        <taxon>Embryophyta</taxon>
        <taxon>Tracheophyta</taxon>
        <taxon>Spermatophyta</taxon>
        <taxon>Magnoliopsida</taxon>
        <taxon>Liliopsida</taxon>
        <taxon>Poales</taxon>
        <taxon>Poaceae</taxon>
        <taxon>PACMAD clade</taxon>
        <taxon>Panicoideae</taxon>
        <taxon>Panicodae</taxon>
        <taxon>Paniceae</taxon>
        <taxon>Panicinae</taxon>
        <taxon>Panicum</taxon>
        <taxon>Panicum sect. Hiantes</taxon>
    </lineage>
</organism>
<feature type="compositionally biased region" description="Pro residues" evidence="1">
    <location>
        <begin position="72"/>
        <end position="82"/>
    </location>
</feature>
<evidence type="ECO:0000313" key="2">
    <source>
        <dbReference type="EMBL" id="KAG2632904.1"/>
    </source>
</evidence>
<accession>A0A8T0VHU7</accession>
<evidence type="ECO:0000256" key="1">
    <source>
        <dbReference type="SAM" id="MobiDB-lite"/>
    </source>
</evidence>
<feature type="region of interest" description="Disordered" evidence="1">
    <location>
        <begin position="70"/>
        <end position="96"/>
    </location>
</feature>
<proteinExistence type="predicted"/>
<dbReference type="EMBL" id="CM029040">
    <property type="protein sequence ID" value="KAG2632904.1"/>
    <property type="molecule type" value="Genomic_DNA"/>
</dbReference>
<sequence length="147" mass="15597">MRRCPASPSAIWVHPCPPILPPVPPGSVCGRKLRRPPRKPWRSCAPAAVAVKFGYGKGRPTELCGAAADLPAPSPWPPPPSPHSASTSIGHLSPRSTPPDLCRAPLCGGAGCAGSHRHIRRRWPVTAGWPCALARPHLQRGKFNGLD</sequence>
<name>A0A8T0VHU7_PANVG</name>
<dbReference type="AlphaFoldDB" id="A0A8T0VHU7"/>
<protein>
    <submittedName>
        <fullName evidence="2">Uncharacterized protein</fullName>
    </submittedName>
</protein>
<gene>
    <name evidence="2" type="ORF">PVAP13_2NG459706</name>
</gene>
<evidence type="ECO:0000313" key="3">
    <source>
        <dbReference type="Proteomes" id="UP000823388"/>
    </source>
</evidence>
<dbReference type="Proteomes" id="UP000823388">
    <property type="component" value="Chromosome 2N"/>
</dbReference>
<comment type="caution">
    <text evidence="2">The sequence shown here is derived from an EMBL/GenBank/DDBJ whole genome shotgun (WGS) entry which is preliminary data.</text>
</comment>
<reference evidence="2" key="1">
    <citation type="submission" date="2020-05" db="EMBL/GenBank/DDBJ databases">
        <title>WGS assembly of Panicum virgatum.</title>
        <authorList>
            <person name="Lovell J.T."/>
            <person name="Jenkins J."/>
            <person name="Shu S."/>
            <person name="Juenger T.E."/>
            <person name="Schmutz J."/>
        </authorList>
    </citation>
    <scope>NUCLEOTIDE SEQUENCE</scope>
    <source>
        <strain evidence="2">AP13</strain>
    </source>
</reference>